<evidence type="ECO:0000256" key="1">
    <source>
        <dbReference type="SAM" id="MobiDB-lite"/>
    </source>
</evidence>
<organism evidence="2 3">
    <name type="scientific">Flemingia macrophylla</name>
    <dbReference type="NCBI Taxonomy" id="520843"/>
    <lineage>
        <taxon>Eukaryota</taxon>
        <taxon>Viridiplantae</taxon>
        <taxon>Streptophyta</taxon>
        <taxon>Embryophyta</taxon>
        <taxon>Tracheophyta</taxon>
        <taxon>Spermatophyta</taxon>
        <taxon>Magnoliopsida</taxon>
        <taxon>eudicotyledons</taxon>
        <taxon>Gunneridae</taxon>
        <taxon>Pentapetalae</taxon>
        <taxon>rosids</taxon>
        <taxon>fabids</taxon>
        <taxon>Fabales</taxon>
        <taxon>Fabaceae</taxon>
        <taxon>Papilionoideae</taxon>
        <taxon>50 kb inversion clade</taxon>
        <taxon>NPAAA clade</taxon>
        <taxon>indigoferoid/millettioid clade</taxon>
        <taxon>Phaseoleae</taxon>
        <taxon>Flemingia</taxon>
    </lineage>
</organism>
<dbReference type="AlphaFoldDB" id="A0ABD1NAH0"/>
<sequence length="130" mass="14493">MEAFTRNCKGLKKLSCGSSTFESKGMNVILDNCAALEEHSHDRVNKDHDQNAEDEDQPISDERAADIEPQPLVQNDPQMLSQIWSDIQGLQEGLYNLNINATAFLPAKVFLFSHDCLLSLADVAPLPPRR</sequence>
<accession>A0ABD1NAH0</accession>
<feature type="compositionally biased region" description="Basic and acidic residues" evidence="1">
    <location>
        <begin position="40"/>
        <end position="51"/>
    </location>
</feature>
<protein>
    <submittedName>
        <fullName evidence="2">Uncharacterized protein</fullName>
    </submittedName>
</protein>
<dbReference type="Proteomes" id="UP001603857">
    <property type="component" value="Unassembled WGS sequence"/>
</dbReference>
<dbReference type="EMBL" id="JBGMDY010000002">
    <property type="protein sequence ID" value="KAL2345090.1"/>
    <property type="molecule type" value="Genomic_DNA"/>
</dbReference>
<name>A0ABD1NAH0_9FABA</name>
<feature type="region of interest" description="Disordered" evidence="1">
    <location>
        <begin position="40"/>
        <end position="72"/>
    </location>
</feature>
<comment type="caution">
    <text evidence="2">The sequence shown here is derived from an EMBL/GenBank/DDBJ whole genome shotgun (WGS) entry which is preliminary data.</text>
</comment>
<evidence type="ECO:0000313" key="3">
    <source>
        <dbReference type="Proteomes" id="UP001603857"/>
    </source>
</evidence>
<proteinExistence type="predicted"/>
<evidence type="ECO:0000313" key="2">
    <source>
        <dbReference type="EMBL" id="KAL2345090.1"/>
    </source>
</evidence>
<keyword evidence="3" id="KW-1185">Reference proteome</keyword>
<reference evidence="2 3" key="1">
    <citation type="submission" date="2024-08" db="EMBL/GenBank/DDBJ databases">
        <title>Insights into the chromosomal genome structure of Flemingia macrophylla.</title>
        <authorList>
            <person name="Ding Y."/>
            <person name="Zhao Y."/>
            <person name="Bi W."/>
            <person name="Wu M."/>
            <person name="Zhao G."/>
            <person name="Gong Y."/>
            <person name="Li W."/>
            <person name="Zhang P."/>
        </authorList>
    </citation>
    <scope>NUCLEOTIDE SEQUENCE [LARGE SCALE GENOMIC DNA]</scope>
    <source>
        <strain evidence="2">DYQJB</strain>
        <tissue evidence="2">Leaf</tissue>
    </source>
</reference>
<gene>
    <name evidence="2" type="ORF">Fmac_006375</name>
</gene>